<proteinExistence type="predicted"/>
<dbReference type="PANTHER" id="PTHR30363">
    <property type="entry name" value="HTH-TYPE TRANSCRIPTIONAL REGULATOR SRLR-RELATED"/>
    <property type="match status" value="1"/>
</dbReference>
<dbReference type="PROSITE" id="PS51000">
    <property type="entry name" value="HTH_DEOR_2"/>
    <property type="match status" value="1"/>
</dbReference>
<name>A0A498R4P0_9FIRM</name>
<evidence type="ECO:0000256" key="2">
    <source>
        <dbReference type="ARBA" id="ARBA00023125"/>
    </source>
</evidence>
<evidence type="ECO:0000256" key="3">
    <source>
        <dbReference type="ARBA" id="ARBA00023163"/>
    </source>
</evidence>
<reference evidence="5 6" key="1">
    <citation type="submission" date="2018-06" db="EMBL/GenBank/DDBJ databases">
        <authorList>
            <person name="Strepis N."/>
        </authorList>
    </citation>
    <scope>NUCLEOTIDE SEQUENCE [LARGE SCALE GENOMIC DNA]</scope>
    <source>
        <strain evidence="5">LUCI</strain>
    </source>
</reference>
<evidence type="ECO:0000259" key="4">
    <source>
        <dbReference type="PROSITE" id="PS51000"/>
    </source>
</evidence>
<dbReference type="InterPro" id="IPR014036">
    <property type="entry name" value="DeoR-like_C"/>
</dbReference>
<dbReference type="AlphaFoldDB" id="A0A498R4P0"/>
<dbReference type="PANTHER" id="PTHR30363:SF51">
    <property type="entry name" value="HTH-TYPE TRANSCRIPTIONAL REPRESSOR GLCR"/>
    <property type="match status" value="1"/>
</dbReference>
<keyword evidence="1" id="KW-0805">Transcription regulation</keyword>
<dbReference type="InterPro" id="IPR037171">
    <property type="entry name" value="NagB/RpiA_transferase-like"/>
</dbReference>
<accession>A0A498R4P0</accession>
<sequence>MYQEERLQKILTYLQENKRIHVDDICQLYAVSRDTARRDLVKLEERQQIIRTHGGALLSTMQREIKNYQDRLHYSQNEKRIIGKLAASLIQNGDKLILDASTTVQACADYLTAEHCTIITNSVHQAALLAHKPDREIHLLGGRLDNEHHFLYGPQVLSTLSHYFVNKVFIGVVGITGKGLTSGSEEDGHVVRKMIEQAEQVIVLADHSKFGRNGYFKYADLADIDLIVTDQPPSEPYAALCRKNQIHVLFPQK</sequence>
<evidence type="ECO:0000256" key="1">
    <source>
        <dbReference type="ARBA" id="ARBA00023015"/>
    </source>
</evidence>
<keyword evidence="6" id="KW-1185">Reference proteome</keyword>
<gene>
    <name evidence="5" type="ORF">LUCI_2921</name>
</gene>
<dbReference type="InterPro" id="IPR036388">
    <property type="entry name" value="WH-like_DNA-bd_sf"/>
</dbReference>
<dbReference type="Pfam" id="PF08220">
    <property type="entry name" value="HTH_DeoR"/>
    <property type="match status" value="1"/>
</dbReference>
<dbReference type="OrthoDB" id="9797223at2"/>
<dbReference type="InterPro" id="IPR036390">
    <property type="entry name" value="WH_DNA-bd_sf"/>
</dbReference>
<dbReference type="RefSeq" id="WP_122628590.1">
    <property type="nucleotide sequence ID" value="NZ_UPPP01000078.1"/>
</dbReference>
<dbReference type="SUPFAM" id="SSF100950">
    <property type="entry name" value="NagB/RpiA/CoA transferase-like"/>
    <property type="match status" value="1"/>
</dbReference>
<dbReference type="PRINTS" id="PR00037">
    <property type="entry name" value="HTHLACR"/>
</dbReference>
<dbReference type="SUPFAM" id="SSF46785">
    <property type="entry name" value="Winged helix' DNA-binding domain"/>
    <property type="match status" value="1"/>
</dbReference>
<dbReference type="EMBL" id="UPPP01000078">
    <property type="protein sequence ID" value="VBB07656.1"/>
    <property type="molecule type" value="Genomic_DNA"/>
</dbReference>
<dbReference type="InterPro" id="IPR001034">
    <property type="entry name" value="DeoR_HTH"/>
</dbReference>
<organism evidence="5 6">
    <name type="scientific">Lucifera butyrica</name>
    <dbReference type="NCBI Taxonomy" id="1351585"/>
    <lineage>
        <taxon>Bacteria</taxon>
        <taxon>Bacillati</taxon>
        <taxon>Bacillota</taxon>
        <taxon>Negativicutes</taxon>
        <taxon>Veillonellales</taxon>
        <taxon>Veillonellaceae</taxon>
        <taxon>Lucifera</taxon>
    </lineage>
</organism>
<keyword evidence="3" id="KW-0804">Transcription</keyword>
<dbReference type="InterPro" id="IPR050313">
    <property type="entry name" value="Carb_Metab_HTH_regulators"/>
</dbReference>
<dbReference type="SMART" id="SM01134">
    <property type="entry name" value="DeoRC"/>
    <property type="match status" value="1"/>
</dbReference>
<feature type="domain" description="HTH deoR-type" evidence="4">
    <location>
        <begin position="3"/>
        <end position="58"/>
    </location>
</feature>
<evidence type="ECO:0000313" key="5">
    <source>
        <dbReference type="EMBL" id="VBB07656.1"/>
    </source>
</evidence>
<protein>
    <submittedName>
        <fullName evidence="5">Lacr bacterial regulatory protein hth signature</fullName>
    </submittedName>
</protein>
<dbReference type="Gene3D" id="3.40.50.1360">
    <property type="match status" value="1"/>
</dbReference>
<dbReference type="Proteomes" id="UP000277811">
    <property type="component" value="Unassembled WGS sequence"/>
</dbReference>
<dbReference type="GO" id="GO:0003677">
    <property type="term" value="F:DNA binding"/>
    <property type="evidence" value="ECO:0007669"/>
    <property type="project" value="UniProtKB-KW"/>
</dbReference>
<dbReference type="InterPro" id="IPR018356">
    <property type="entry name" value="Tscrpt_reg_HTH_DeoR_CS"/>
</dbReference>
<dbReference type="SMART" id="SM00420">
    <property type="entry name" value="HTH_DEOR"/>
    <property type="match status" value="1"/>
</dbReference>
<keyword evidence="2" id="KW-0238">DNA-binding</keyword>
<dbReference type="Pfam" id="PF00455">
    <property type="entry name" value="DeoRC"/>
    <property type="match status" value="1"/>
</dbReference>
<dbReference type="GO" id="GO:0003700">
    <property type="term" value="F:DNA-binding transcription factor activity"/>
    <property type="evidence" value="ECO:0007669"/>
    <property type="project" value="InterPro"/>
</dbReference>
<evidence type="ECO:0000313" key="6">
    <source>
        <dbReference type="Proteomes" id="UP000277811"/>
    </source>
</evidence>
<dbReference type="Gene3D" id="1.10.10.10">
    <property type="entry name" value="Winged helix-like DNA-binding domain superfamily/Winged helix DNA-binding domain"/>
    <property type="match status" value="1"/>
</dbReference>
<dbReference type="PROSITE" id="PS00894">
    <property type="entry name" value="HTH_DEOR_1"/>
    <property type="match status" value="1"/>
</dbReference>